<dbReference type="EMBL" id="CYXY01000011">
    <property type="protein sequence ID" value="CUN02157.1"/>
    <property type="molecule type" value="Genomic_DNA"/>
</dbReference>
<organism evidence="1 2">
    <name type="scientific">Anaerostipes hadrus</name>
    <dbReference type="NCBI Taxonomy" id="649756"/>
    <lineage>
        <taxon>Bacteria</taxon>
        <taxon>Bacillati</taxon>
        <taxon>Bacillota</taxon>
        <taxon>Clostridia</taxon>
        <taxon>Lachnospirales</taxon>
        <taxon>Lachnospiraceae</taxon>
        <taxon>Anaerostipes</taxon>
    </lineage>
</organism>
<sequence>MKNFMEQNLETVDKHKMTIDELLFLQNLQEDLQKAEITCNGNDAIATYYVLKEQVRKYIDPFFGNIEHQPNGFEFRIQGSDNDRIIDNFNELYEYLKQEIQNSEYADSCKGLFLNTSDCPYLCKITMIDSYGNHINFAKMLSWYEIIAKDKFDFKAFYCADYLLHKEIFLTEKDAQDYVSTNLRSKKNFMQIDKVQRPISSRMVKLFNILSSVDFAALASLH</sequence>
<dbReference type="RefSeq" id="WP_044923740.1">
    <property type="nucleotide sequence ID" value="NZ_BAABYN010000001.1"/>
</dbReference>
<evidence type="ECO:0000313" key="1">
    <source>
        <dbReference type="EMBL" id="CUN02157.1"/>
    </source>
</evidence>
<reference evidence="1 2" key="1">
    <citation type="submission" date="2015-09" db="EMBL/GenBank/DDBJ databases">
        <authorList>
            <consortium name="Pathogen Informatics"/>
        </authorList>
    </citation>
    <scope>NUCLEOTIDE SEQUENCE [LARGE SCALE GENOMIC DNA]</scope>
    <source>
        <strain evidence="1 2">2789STDY5834959</strain>
    </source>
</reference>
<gene>
    <name evidence="1" type="ORF">ERS852571_02042</name>
</gene>
<proteinExistence type="predicted"/>
<evidence type="ECO:0000313" key="2">
    <source>
        <dbReference type="Proteomes" id="UP000095553"/>
    </source>
</evidence>
<dbReference type="Proteomes" id="UP000095553">
    <property type="component" value="Unassembled WGS sequence"/>
</dbReference>
<dbReference type="AlphaFoldDB" id="A0A173TJK2"/>
<protein>
    <submittedName>
        <fullName evidence="1">Uncharacterized protein</fullName>
    </submittedName>
</protein>
<accession>A0A173TJK2</accession>
<name>A0A173TJK2_ANAHA</name>